<evidence type="ECO:0000259" key="2">
    <source>
        <dbReference type="PROSITE" id="PS51532"/>
    </source>
</evidence>
<dbReference type="GO" id="GO:0005737">
    <property type="term" value="C:cytoplasm"/>
    <property type="evidence" value="ECO:0007669"/>
    <property type="project" value="UniProtKB-ARBA"/>
</dbReference>
<dbReference type="RefSeq" id="XP_004829727.1">
    <property type="nucleotide sequence ID" value="XM_004829670.1"/>
</dbReference>
<keyword evidence="4" id="KW-1185">Reference proteome</keyword>
<dbReference type="SUPFAM" id="SSF49785">
    <property type="entry name" value="Galactose-binding domain-like"/>
    <property type="match status" value="1"/>
</dbReference>
<dbReference type="Gene3D" id="2.60.120.470">
    <property type="entry name" value="PITH domain"/>
    <property type="match status" value="1"/>
</dbReference>
<dbReference type="PANTHER" id="PTHR12175">
    <property type="entry name" value="AD039 HT014 THIOREDOXIN FAMILY TRP26"/>
    <property type="match status" value="1"/>
</dbReference>
<dbReference type="eggNOG" id="KOG0908">
    <property type="taxonomic scope" value="Eukaryota"/>
</dbReference>
<name>L0AYG9_THEEQ</name>
<dbReference type="PROSITE" id="PS51532">
    <property type="entry name" value="PITH"/>
    <property type="match status" value="1"/>
</dbReference>
<dbReference type="InterPro" id="IPR037047">
    <property type="entry name" value="PITH_dom_sf"/>
</dbReference>
<dbReference type="InterPro" id="IPR045099">
    <property type="entry name" value="PITH1-like"/>
</dbReference>
<accession>L0AYG9</accession>
<dbReference type="InterPro" id="IPR010400">
    <property type="entry name" value="PITH_dom"/>
</dbReference>
<gene>
    <name evidence="3" type="ORF">BEWA_029110</name>
</gene>
<dbReference type="KEGG" id="beq:BEWA_029110"/>
<reference evidence="3 4" key="1">
    <citation type="journal article" date="2012" name="BMC Genomics">
        <title>Comparative genomic analysis and phylogenetic position of Theileria equi.</title>
        <authorList>
            <person name="Kappmeyer L.S."/>
            <person name="Thiagarajan M."/>
            <person name="Herndon D.R."/>
            <person name="Ramsay J.D."/>
            <person name="Caler E."/>
            <person name="Djikeng A."/>
            <person name="Gillespie J.J."/>
            <person name="Lau A.O."/>
            <person name="Roalson E.H."/>
            <person name="Silva J.C."/>
            <person name="Silva M.G."/>
            <person name="Suarez C.E."/>
            <person name="Ueti M.W."/>
            <person name="Nene V.M."/>
            <person name="Mealey R.H."/>
            <person name="Knowles D.P."/>
            <person name="Brayton K.A."/>
        </authorList>
    </citation>
    <scope>NUCLEOTIDE SEQUENCE [LARGE SCALE GENOMIC DNA]</scope>
    <source>
        <strain evidence="3 4">WA</strain>
    </source>
</reference>
<dbReference type="OrthoDB" id="2121326at2759"/>
<evidence type="ECO:0000256" key="1">
    <source>
        <dbReference type="ARBA" id="ARBA00025788"/>
    </source>
</evidence>
<organism evidence="3 4">
    <name type="scientific">Theileria equi strain WA</name>
    <dbReference type="NCBI Taxonomy" id="1537102"/>
    <lineage>
        <taxon>Eukaryota</taxon>
        <taxon>Sar</taxon>
        <taxon>Alveolata</taxon>
        <taxon>Apicomplexa</taxon>
        <taxon>Aconoidasida</taxon>
        <taxon>Piroplasmida</taxon>
        <taxon>Theileriidae</taxon>
        <taxon>Theileria</taxon>
    </lineage>
</organism>
<evidence type="ECO:0000313" key="4">
    <source>
        <dbReference type="Proteomes" id="UP000031512"/>
    </source>
</evidence>
<dbReference type="Proteomes" id="UP000031512">
    <property type="component" value="Chromosome 1"/>
</dbReference>
<dbReference type="EMBL" id="CP001669">
    <property type="protein sequence ID" value="AFZ80061.1"/>
    <property type="molecule type" value="Genomic_DNA"/>
</dbReference>
<dbReference type="PANTHER" id="PTHR12175:SF5">
    <property type="entry name" value="OS03G0795500 PROTEIN"/>
    <property type="match status" value="1"/>
</dbReference>
<evidence type="ECO:0000313" key="3">
    <source>
        <dbReference type="EMBL" id="AFZ80061.1"/>
    </source>
</evidence>
<protein>
    <recommendedName>
        <fullName evidence="2">PITH domain-containing protein</fullName>
    </recommendedName>
</protein>
<dbReference type="InterPro" id="IPR008979">
    <property type="entry name" value="Galactose-bd-like_sf"/>
</dbReference>
<comment type="similarity">
    <text evidence="1">Belongs to the PITHD1 family.</text>
</comment>
<dbReference type="STRING" id="1537102.L0AYG9"/>
<feature type="domain" description="PITH" evidence="2">
    <location>
        <begin position="1"/>
        <end position="168"/>
    </location>
</feature>
<dbReference type="Pfam" id="PF06201">
    <property type="entry name" value="PITH"/>
    <property type="match status" value="1"/>
</dbReference>
<dbReference type="VEuPathDB" id="PiroplasmaDB:BEWA_029110"/>
<sequence length="169" mass="18852">MSTYESLNQQIDRGAIECLNESAVRKVTNILTSGIDSFLESGEGEQLLIKFRFLNPVKIDSIIVKGLPNGVESGTAPKVVRLFANDEDIDFQDAESNPCTQEIVLEEKHIRGEKLQLRFVRFQNVNSLVLFVAENHGAETTQIAHVELYGTDASCTPLENWKPVQEGDM</sequence>
<dbReference type="AlphaFoldDB" id="L0AYG9"/>
<proteinExistence type="inferred from homology"/>
<dbReference type="GeneID" id="15803287"/>